<keyword evidence="3" id="KW-1185">Reference proteome</keyword>
<feature type="compositionally biased region" description="Basic and acidic residues" evidence="1">
    <location>
        <begin position="852"/>
        <end position="863"/>
    </location>
</feature>
<feature type="compositionally biased region" description="Polar residues" evidence="1">
    <location>
        <begin position="884"/>
        <end position="893"/>
    </location>
</feature>
<reference evidence="3" key="1">
    <citation type="journal article" date="2014" name="Proc. Natl. Acad. Sci. U.S.A.">
        <title>Extensive sampling of basidiomycete genomes demonstrates inadequacy of the white-rot/brown-rot paradigm for wood decay fungi.</title>
        <authorList>
            <person name="Riley R."/>
            <person name="Salamov A.A."/>
            <person name="Brown D.W."/>
            <person name="Nagy L.G."/>
            <person name="Floudas D."/>
            <person name="Held B.W."/>
            <person name="Levasseur A."/>
            <person name="Lombard V."/>
            <person name="Morin E."/>
            <person name="Otillar R."/>
            <person name="Lindquist E.A."/>
            <person name="Sun H."/>
            <person name="LaButti K.M."/>
            <person name="Schmutz J."/>
            <person name="Jabbour D."/>
            <person name="Luo H."/>
            <person name="Baker S.E."/>
            <person name="Pisabarro A.G."/>
            <person name="Walton J.D."/>
            <person name="Blanchette R.A."/>
            <person name="Henrissat B."/>
            <person name="Martin F."/>
            <person name="Cullen D."/>
            <person name="Hibbett D.S."/>
            <person name="Grigoriev I.V."/>
        </authorList>
    </citation>
    <scope>NUCLEOTIDE SEQUENCE [LARGE SCALE GENOMIC DNA]</scope>
    <source>
        <strain evidence="3">CBS 339.88</strain>
    </source>
</reference>
<gene>
    <name evidence="2" type="ORF">GALMADRAFT_80147</name>
</gene>
<evidence type="ECO:0000313" key="2">
    <source>
        <dbReference type="EMBL" id="KDR67156.1"/>
    </source>
</evidence>
<evidence type="ECO:0000313" key="3">
    <source>
        <dbReference type="Proteomes" id="UP000027222"/>
    </source>
</evidence>
<feature type="region of interest" description="Disordered" evidence="1">
    <location>
        <begin position="875"/>
        <end position="894"/>
    </location>
</feature>
<dbReference type="EMBL" id="KL142417">
    <property type="protein sequence ID" value="KDR67156.1"/>
    <property type="molecule type" value="Genomic_DNA"/>
</dbReference>
<feature type="compositionally biased region" description="Low complexity" evidence="1">
    <location>
        <begin position="374"/>
        <end position="384"/>
    </location>
</feature>
<feature type="compositionally biased region" description="Pro residues" evidence="1">
    <location>
        <begin position="394"/>
        <end position="424"/>
    </location>
</feature>
<feature type="compositionally biased region" description="Polar residues" evidence="1">
    <location>
        <begin position="670"/>
        <end position="680"/>
    </location>
</feature>
<protein>
    <submittedName>
        <fullName evidence="2">Uncharacterized protein</fullName>
    </submittedName>
</protein>
<feature type="region of interest" description="Disordered" evidence="1">
    <location>
        <begin position="222"/>
        <end position="316"/>
    </location>
</feature>
<name>A0A067S8K7_GALM3</name>
<dbReference type="OrthoDB" id="3061185at2759"/>
<feature type="compositionally biased region" description="Basic and acidic residues" evidence="1">
    <location>
        <begin position="834"/>
        <end position="844"/>
    </location>
</feature>
<sequence length="1362" mass="153686">MRLGMENGFENSPMAAIWQEFITETENGSSTASRAALLAKKPSLSREEIIDLRTSSEESSIRFGVEKSLYTTITTVIDELQSTIQRMVRLIPERATYFVVDPDRVVKQVLAGAESVGQLHAAWIAITRRLEVAPRFMDKYITEYQKFEFVYSPASTVQDIHEEIKQKNSLDDKLRVMHTLMPRHNERFSAQVVSKIGMGDAWDKVLTIPAWMNFQPLVMDAHESPSHSRTSYKSGDKFVLPPEPSDSRNLSKKVGFASSQSALNPYDTTPTAYKTSGNFFAPSDPISDTREQETSTPRPKLSKGKERETEISNPVPPNVFYGLGLPSGPFMPPETPSFLNYKNLHQPLGTAAKQSGATAMRSITLSAPGGNGSSDGNNSSQNGDYSDRGRSRPLPDPPTRRPPAGPRRPNSPPPPQAPSPPRGPSPGGNDSPPRFPSPIPSETPSHQTPREPPAPYGTFIPTIKAEIKMDQLPKWDGNHDSAVEYFWKIQQLAALGGYIPEALGYWLWTGLKEGSSIQMWFATLAPVDQVRMRSHYLEYLKGIKDNYLGRLWQTKMITVYEGQSFRQTGFEHETPIDWLTRRIMYSRMLAKGDNSGQREVYLIMQRAPVSWSSVIAFDSIMSTSQLYAKITEHEKALVQASHLEQSNLLTSDNLVYSLRRLGVRMDKDITNQPSRTSSSGLRPRQKFDTEKTVEETETINFASDDILMTEVYQTLKQRQRPPPKGGYPFPKNDHVSTKMGKLPPSPCKCCGSSNHWDKECPDYNVVEETRKRNGNLVQAADTEDESEQGYTSAYNILLSQRLSSNLTDSESNKNQDFEAAVSERLVEINLNERKSSVNRRRPEISEEDDVDEIKARDKQKSSKHLLEEIGAINDEEGMKGRSPEPNTSSNFSNIPDPPIIDIETSNLPKPPISAPLRLSRRRFPKPGTSAIGISVISMKGYLCSQKNTVIDLRLDSCADISLISEEYFNTLKDVPKVQQGLRMKLWQVTDKDCSLKGFVRIPVFCKTKLNRIIETEVEAYILPGMTVPILLGEDYQQNYEINVSRSVQEGTEIQYENGLHSIAAEPVDRTKDFNRVRESAHLQSVFLKSKIHRRNKNKRHRQKIRQQKESLIVRIAEDVRLKPGETRVVKVQGNFGQDREWLIERNILTNPNDSVIPVPNVLITASDPRVPLANPSTHPRYLRKGEIIGQLIAPEEYFDKPKSAEELDEMSRRALAIANIISSQMPTEVNMGEDKDKGPEVEDEIKEPEQYGPKTAAMPDMTDLPSSKLRELIDVGNLPEHLKERAWAMLEKRINAFGFDGRLGQHPAKVHIRTQEGQVPISVPIRNRTFPQPLERPSSHRVQERETSILHRLPQIKLCYYP</sequence>
<dbReference type="HOGENOM" id="CLU_002544_0_0_1"/>
<organism evidence="2 3">
    <name type="scientific">Galerina marginata (strain CBS 339.88)</name>
    <dbReference type="NCBI Taxonomy" id="685588"/>
    <lineage>
        <taxon>Eukaryota</taxon>
        <taxon>Fungi</taxon>
        <taxon>Dikarya</taxon>
        <taxon>Basidiomycota</taxon>
        <taxon>Agaricomycotina</taxon>
        <taxon>Agaricomycetes</taxon>
        <taxon>Agaricomycetidae</taxon>
        <taxon>Agaricales</taxon>
        <taxon>Agaricineae</taxon>
        <taxon>Strophariaceae</taxon>
        <taxon>Galerina</taxon>
    </lineage>
</organism>
<evidence type="ECO:0000256" key="1">
    <source>
        <dbReference type="SAM" id="MobiDB-lite"/>
    </source>
</evidence>
<feature type="region of interest" description="Disordered" evidence="1">
    <location>
        <begin position="363"/>
        <end position="458"/>
    </location>
</feature>
<accession>A0A067S8K7</accession>
<feature type="region of interest" description="Disordered" evidence="1">
    <location>
        <begin position="668"/>
        <end position="691"/>
    </location>
</feature>
<feature type="region of interest" description="Disordered" evidence="1">
    <location>
        <begin position="834"/>
        <end position="863"/>
    </location>
</feature>
<proteinExistence type="predicted"/>
<dbReference type="Proteomes" id="UP000027222">
    <property type="component" value="Unassembled WGS sequence"/>
</dbReference>
<feature type="compositionally biased region" description="Polar residues" evidence="1">
    <location>
        <begin position="257"/>
        <end position="278"/>
    </location>
</feature>